<evidence type="ECO:0000313" key="2">
    <source>
        <dbReference type="EMBL" id="CRK47238.1"/>
    </source>
</evidence>
<keyword evidence="1" id="KW-1133">Transmembrane helix</keyword>
<sequence>MSQLSDRVDWPRAGIDISLVAWTLSAVVYSISSVGWLASGQSKAAALGLPAELSSMLQASHLVAKCGTIPRCRVRGHPFSSDGTADANCIASGQLFPAQR</sequence>
<evidence type="ECO:0000313" key="3">
    <source>
        <dbReference type="Proteomes" id="UP000045706"/>
    </source>
</evidence>
<accession>A0A0G4NLA8</accession>
<evidence type="ECO:0000256" key="1">
    <source>
        <dbReference type="SAM" id="Phobius"/>
    </source>
</evidence>
<feature type="transmembrane region" description="Helical" evidence="1">
    <location>
        <begin position="20"/>
        <end position="38"/>
    </location>
</feature>
<reference evidence="3" key="1">
    <citation type="submission" date="2015-05" db="EMBL/GenBank/DDBJ databases">
        <authorList>
            <person name="Fogelqvist Johan"/>
        </authorList>
    </citation>
    <scope>NUCLEOTIDE SEQUENCE [LARGE SCALE GENOMIC DNA]</scope>
</reference>
<name>A0A0G4NLA8_VERLO</name>
<proteinExistence type="predicted"/>
<gene>
    <name evidence="2" type="ORF">BN1723_007415</name>
</gene>
<dbReference type="Proteomes" id="UP000045706">
    <property type="component" value="Unassembled WGS sequence"/>
</dbReference>
<protein>
    <submittedName>
        <fullName evidence="2">Uncharacterized protein</fullName>
    </submittedName>
</protein>
<keyword evidence="1" id="KW-0812">Transmembrane</keyword>
<keyword evidence="1" id="KW-0472">Membrane</keyword>
<dbReference type="AlphaFoldDB" id="A0A0G4NLA8"/>
<organism evidence="2 3">
    <name type="scientific">Verticillium longisporum</name>
    <name type="common">Verticillium dahliae var. longisporum</name>
    <dbReference type="NCBI Taxonomy" id="100787"/>
    <lineage>
        <taxon>Eukaryota</taxon>
        <taxon>Fungi</taxon>
        <taxon>Dikarya</taxon>
        <taxon>Ascomycota</taxon>
        <taxon>Pezizomycotina</taxon>
        <taxon>Sordariomycetes</taxon>
        <taxon>Hypocreomycetidae</taxon>
        <taxon>Glomerellales</taxon>
        <taxon>Plectosphaerellaceae</taxon>
        <taxon>Verticillium</taxon>
    </lineage>
</organism>
<dbReference type="EMBL" id="CVQI01036384">
    <property type="protein sequence ID" value="CRK47238.1"/>
    <property type="molecule type" value="Genomic_DNA"/>
</dbReference>